<dbReference type="Gene3D" id="3.30.980.10">
    <property type="entry name" value="Threonyl-trna Synthetase, Chain A, domain 2"/>
    <property type="match status" value="1"/>
</dbReference>
<dbReference type="CDD" id="cd00673">
    <property type="entry name" value="AlaRS_core"/>
    <property type="match status" value="1"/>
</dbReference>
<dbReference type="GO" id="GO:0008270">
    <property type="term" value="F:zinc ion binding"/>
    <property type="evidence" value="ECO:0007669"/>
    <property type="project" value="UniProtKB-UniRule"/>
</dbReference>
<dbReference type="Gene3D" id="3.30.930.10">
    <property type="entry name" value="Bira Bifunctional Protein, Domain 2"/>
    <property type="match status" value="1"/>
</dbReference>
<dbReference type="GO" id="GO:0004813">
    <property type="term" value="F:alanine-tRNA ligase activity"/>
    <property type="evidence" value="ECO:0007669"/>
    <property type="project" value="UniProtKB-UniRule"/>
</dbReference>
<keyword evidence="12" id="KW-0809">Transit peptide</keyword>
<feature type="binding site" evidence="15">
    <location>
        <position position="759"/>
    </location>
    <ligand>
        <name>Zn(2+)</name>
        <dbReference type="ChEBI" id="CHEBI:29105"/>
    </ligand>
</feature>
<dbReference type="Pfam" id="PF01411">
    <property type="entry name" value="tRNA-synt_2c"/>
    <property type="match status" value="1"/>
</dbReference>
<keyword evidence="3 15" id="KW-0820">tRNA-binding</keyword>
<dbReference type="SUPFAM" id="SSF50447">
    <property type="entry name" value="Translation proteins"/>
    <property type="match status" value="1"/>
</dbReference>
<evidence type="ECO:0000256" key="12">
    <source>
        <dbReference type="ARBA" id="ARBA00022946"/>
    </source>
</evidence>
<name>A0A7S0T0X8_9CHLO</name>
<dbReference type="AlphaFoldDB" id="A0A7S0T0X8"/>
<dbReference type="SUPFAM" id="SSF55186">
    <property type="entry name" value="ThrRS/AlaRS common domain"/>
    <property type="match status" value="1"/>
</dbReference>
<feature type="binding site" evidence="15">
    <location>
        <position position="755"/>
    </location>
    <ligand>
        <name>Zn(2+)</name>
        <dbReference type="ChEBI" id="CHEBI:29105"/>
    </ligand>
</feature>
<dbReference type="FunFam" id="3.30.54.20:FF:000001">
    <property type="entry name" value="Alanine--tRNA ligase"/>
    <property type="match status" value="1"/>
</dbReference>
<accession>A0A7S0T0X8</accession>
<evidence type="ECO:0000256" key="16">
    <source>
        <dbReference type="SAM" id="Coils"/>
    </source>
</evidence>
<comment type="cofactor">
    <cofactor evidence="15">
        <name>Zn(2+)</name>
        <dbReference type="ChEBI" id="CHEBI:29105"/>
    </cofactor>
    <text evidence="15">Binds 1 zinc ion per subunit.</text>
</comment>
<evidence type="ECO:0000259" key="17">
    <source>
        <dbReference type="PROSITE" id="PS50860"/>
    </source>
</evidence>
<dbReference type="PANTHER" id="PTHR11777">
    <property type="entry name" value="ALANYL-TRNA SYNTHETASE"/>
    <property type="match status" value="1"/>
</dbReference>
<keyword evidence="4 15" id="KW-0436">Ligase</keyword>
<comment type="subcellular location">
    <subcellularLocation>
        <location evidence="15">Mitochondrion</location>
    </subcellularLocation>
    <subcellularLocation>
        <location evidence="15">Cytoplasm</location>
    </subcellularLocation>
</comment>
<evidence type="ECO:0000256" key="13">
    <source>
        <dbReference type="ARBA" id="ARBA00023128"/>
    </source>
</evidence>
<dbReference type="Pfam" id="PF07973">
    <property type="entry name" value="tRNA_SAD"/>
    <property type="match status" value="1"/>
</dbReference>
<dbReference type="SMART" id="SM00863">
    <property type="entry name" value="tRNA_SAD"/>
    <property type="match status" value="1"/>
</dbReference>
<dbReference type="SUPFAM" id="SSF101353">
    <property type="entry name" value="Putative anticodon-binding domain of alanyl-tRNA synthetase (AlaRS)"/>
    <property type="match status" value="1"/>
</dbReference>
<dbReference type="GO" id="GO:0002161">
    <property type="term" value="F:aminoacyl-tRNA deacylase activity"/>
    <property type="evidence" value="ECO:0007669"/>
    <property type="project" value="TreeGrafter"/>
</dbReference>
<keyword evidence="6 15" id="KW-0479">Metal-binding</keyword>
<dbReference type="Gene3D" id="3.30.54.20">
    <property type="match status" value="1"/>
</dbReference>
<dbReference type="Gene3D" id="6.10.250.550">
    <property type="match status" value="1"/>
</dbReference>
<keyword evidence="14 15" id="KW-0030">Aminoacyl-tRNA synthetase</keyword>
<keyword evidence="11 15" id="KW-0648">Protein biosynthesis</keyword>
<evidence type="ECO:0000256" key="6">
    <source>
        <dbReference type="ARBA" id="ARBA00022723"/>
    </source>
</evidence>
<dbReference type="GO" id="GO:0000049">
    <property type="term" value="F:tRNA binding"/>
    <property type="evidence" value="ECO:0007669"/>
    <property type="project" value="UniProtKB-KW"/>
</dbReference>
<dbReference type="InterPro" id="IPR023033">
    <property type="entry name" value="Ala_tRNA_ligase_euk/bac"/>
</dbReference>
<evidence type="ECO:0000256" key="8">
    <source>
        <dbReference type="ARBA" id="ARBA00022833"/>
    </source>
</evidence>
<evidence type="ECO:0000313" key="18">
    <source>
        <dbReference type="EMBL" id="CAD8722249.1"/>
    </source>
</evidence>
<dbReference type="FunFam" id="3.10.310.40:FF:000001">
    <property type="entry name" value="Alanine--tRNA ligase"/>
    <property type="match status" value="1"/>
</dbReference>
<dbReference type="EMBL" id="HBFC01036091">
    <property type="protein sequence ID" value="CAD8722249.1"/>
    <property type="molecule type" value="Transcribed_RNA"/>
</dbReference>
<dbReference type="InterPro" id="IPR012947">
    <property type="entry name" value="tRNA_SAD"/>
</dbReference>
<sequence>MNSVLSPSMLRSASVALCRGYGFRRSGALAPRRCGVRAARVVRPITAAAVASADATKERDAVPTAGDNEKAFDLRDAAGRDISGAGIRSRFLAFYEARGHAMLDSSSLVPEDPTVLLTIAGMLQFKPVFMGQEERKVPRATTTQKCVRTNDIENVGVTARHHTFFEMLGNFSFGDYFKKEAIAWAWELTTVEYGLDKSRVWVSVFREDDEAYAIWRDEVGVPEERILRMDEADNFWAAGPTGPCGPCSELYWDFHPERGTEGADLDDDSRFIEFYNLVFMETSRDAGGNMTPLARKNIDTGMGLERMAQILQGKPNNYETDLIRPIIDKAAAMAGISYDGADEATKLKLKVMGDHTRAVVYLISDGVLPSNVGRGYIVRRLLRRVVRCGRLLGVKPPSGTEAFTPTIAEVVIALSGGCDLNVADSAERVYKELEREEMRFATTLGRGEEMLADMIATAKAANAEAPTLSGAQAFTLFDTYGFPLDITTDTATEAGVEVDVDAFQVAMERARNLSRDARVTVDVTAGDTMARVADELGEPTRFTGYGSLTEEQVRVRAIIRAGERVEEALPGQEVEVVLDATPFYAEGGGQIGDVGEIRLAGGGQLAVADCRKAAGGRLFVHSCTVRGDAPLRSGDAVTAVVNAESRRRAKANHTATHLLQSALRRVLGEEVSQAGSLVTFERLRFDFNSPRAPTVDELAMLEGLVNGWIGDGIDLSMGEMPIADAKEKGATAMFGEKYGDVVRVVDVPGVSMELCGGTHVRNTAEIGGFKIVAEAGVAAGVRRIEAVSGAGVVDLLTNRERIVSKLAGTLRVPSEAIVGRVTSLQEDLRAAQKEAEALRGELAAVKSLALASSAAATVGGQRVLVARLDGVDPAALKSAAESLQAVLLDEAGEAGVAVVLGSCGADGKVGLVALFDKGVQTAGGLKAGSVLGAAAKACGGGGGGKPGFAQAGGRDASQLDAALDAARVTIMEALASKSE</sequence>
<gene>
    <name evidence="18" type="ORF">MANT1106_LOCUS21463</name>
</gene>
<dbReference type="InterPro" id="IPR018165">
    <property type="entry name" value="Ala-tRNA-synth_IIc_core"/>
</dbReference>
<dbReference type="InterPro" id="IPR018163">
    <property type="entry name" value="Thr/Ala-tRNA-synth_IIc_edit"/>
</dbReference>
<dbReference type="InterPro" id="IPR002318">
    <property type="entry name" value="Ala-tRNA-lgiase_IIc"/>
</dbReference>
<evidence type="ECO:0000256" key="11">
    <source>
        <dbReference type="ARBA" id="ARBA00022917"/>
    </source>
</evidence>
<evidence type="ECO:0000256" key="14">
    <source>
        <dbReference type="ARBA" id="ARBA00023146"/>
    </source>
</evidence>
<dbReference type="Gene3D" id="2.40.30.130">
    <property type="match status" value="1"/>
</dbReference>
<evidence type="ECO:0000256" key="10">
    <source>
        <dbReference type="ARBA" id="ARBA00022884"/>
    </source>
</evidence>
<dbReference type="InterPro" id="IPR045864">
    <property type="entry name" value="aa-tRNA-synth_II/BPL/LPL"/>
</dbReference>
<dbReference type="InterPro" id="IPR003156">
    <property type="entry name" value="DHHA1_dom"/>
</dbReference>
<comment type="catalytic activity">
    <reaction evidence="15">
        <text>tRNA(Ala) + L-alanine + ATP = L-alanyl-tRNA(Ala) + AMP + diphosphate</text>
        <dbReference type="Rhea" id="RHEA:12540"/>
        <dbReference type="Rhea" id="RHEA-COMP:9657"/>
        <dbReference type="Rhea" id="RHEA-COMP:9923"/>
        <dbReference type="ChEBI" id="CHEBI:30616"/>
        <dbReference type="ChEBI" id="CHEBI:33019"/>
        <dbReference type="ChEBI" id="CHEBI:57972"/>
        <dbReference type="ChEBI" id="CHEBI:78442"/>
        <dbReference type="ChEBI" id="CHEBI:78497"/>
        <dbReference type="ChEBI" id="CHEBI:456215"/>
        <dbReference type="EC" id="6.1.1.7"/>
    </reaction>
</comment>
<dbReference type="GO" id="GO:0070143">
    <property type="term" value="P:mitochondrial alanyl-tRNA aminoacylation"/>
    <property type="evidence" value="ECO:0007669"/>
    <property type="project" value="UniProtKB-UniRule"/>
</dbReference>
<keyword evidence="8 15" id="KW-0862">Zinc</keyword>
<dbReference type="Pfam" id="PF02272">
    <property type="entry name" value="DHHA1"/>
    <property type="match status" value="1"/>
</dbReference>
<evidence type="ECO:0000256" key="7">
    <source>
        <dbReference type="ARBA" id="ARBA00022741"/>
    </source>
</evidence>
<dbReference type="NCBIfam" id="TIGR00344">
    <property type="entry name" value="alaS"/>
    <property type="match status" value="1"/>
</dbReference>
<organism evidence="18">
    <name type="scientific">Mantoniella antarctica</name>
    <dbReference type="NCBI Taxonomy" id="81844"/>
    <lineage>
        <taxon>Eukaryota</taxon>
        <taxon>Viridiplantae</taxon>
        <taxon>Chlorophyta</taxon>
        <taxon>Mamiellophyceae</taxon>
        <taxon>Mamiellales</taxon>
        <taxon>Mamiellaceae</taxon>
        <taxon>Mantoniella</taxon>
    </lineage>
</organism>
<dbReference type="SUPFAM" id="SSF55681">
    <property type="entry name" value="Class II aaRS and biotin synthetases"/>
    <property type="match status" value="1"/>
</dbReference>
<comment type="subunit">
    <text evidence="15">Monomer.</text>
</comment>
<dbReference type="GO" id="GO:0005524">
    <property type="term" value="F:ATP binding"/>
    <property type="evidence" value="ECO:0007669"/>
    <property type="project" value="UniProtKB-UniRule"/>
</dbReference>
<keyword evidence="9 15" id="KW-0067">ATP-binding</keyword>
<dbReference type="FunFam" id="3.30.930.10:FF:000004">
    <property type="entry name" value="Alanine--tRNA ligase"/>
    <property type="match status" value="1"/>
</dbReference>
<dbReference type="InterPro" id="IPR018162">
    <property type="entry name" value="Ala-tRNA-ligase_IIc_anticod-bd"/>
</dbReference>
<keyword evidence="15" id="KW-0963">Cytoplasm</keyword>
<dbReference type="Gene3D" id="3.10.310.40">
    <property type="match status" value="1"/>
</dbReference>
<feature type="domain" description="Alanyl-transfer RNA synthetases family profile" evidence="17">
    <location>
        <begin position="82"/>
        <end position="798"/>
    </location>
</feature>
<evidence type="ECO:0000256" key="4">
    <source>
        <dbReference type="ARBA" id="ARBA00022598"/>
    </source>
</evidence>
<keyword evidence="16" id="KW-0175">Coiled coil</keyword>
<dbReference type="PROSITE" id="PS50860">
    <property type="entry name" value="AA_TRNA_LIGASE_II_ALA"/>
    <property type="match status" value="1"/>
</dbReference>
<reference evidence="18" key="1">
    <citation type="submission" date="2021-01" db="EMBL/GenBank/DDBJ databases">
        <authorList>
            <person name="Corre E."/>
            <person name="Pelletier E."/>
            <person name="Niang G."/>
            <person name="Scheremetjew M."/>
            <person name="Finn R."/>
            <person name="Kale V."/>
            <person name="Holt S."/>
            <person name="Cochrane G."/>
            <person name="Meng A."/>
            <person name="Brown T."/>
            <person name="Cohen L."/>
        </authorList>
    </citation>
    <scope>NUCLEOTIDE SEQUENCE</scope>
    <source>
        <strain evidence="18">SL-175</strain>
    </source>
</reference>
<evidence type="ECO:0000256" key="1">
    <source>
        <dbReference type="ARBA" id="ARBA00008429"/>
    </source>
</evidence>
<dbReference type="InterPro" id="IPR018164">
    <property type="entry name" value="Ala-tRNA-synth_IIc_N"/>
</dbReference>
<dbReference type="InterPro" id="IPR050058">
    <property type="entry name" value="Ala-tRNA_ligase"/>
</dbReference>
<feature type="binding site" evidence="15">
    <location>
        <position position="653"/>
    </location>
    <ligand>
        <name>Zn(2+)</name>
        <dbReference type="ChEBI" id="CHEBI:29105"/>
    </ligand>
</feature>
<proteinExistence type="inferred from homology"/>
<evidence type="ECO:0000256" key="3">
    <source>
        <dbReference type="ARBA" id="ARBA00022555"/>
    </source>
</evidence>
<keyword evidence="2" id="KW-0150">Chloroplast</keyword>
<comment type="similarity">
    <text evidence="1">Belongs to the class-II aminoacyl-tRNA synthetase family. Alax-L subfamily.</text>
</comment>
<evidence type="ECO:0000256" key="5">
    <source>
        <dbReference type="ARBA" id="ARBA00022640"/>
    </source>
</evidence>
<comment type="domain">
    <text evidence="15">Consists of three domains; the N-terminal catalytic domain, the editing domain and the C-terminal C-Ala domain. The editing domain removes incorrectly charged amino acids, while the C-Ala domain, along with tRNA(Ala), serves as a bridge to cooperatively bring together the editing and aminoacylation centers thus stimulating deacylation of misacylated tRNAs.</text>
</comment>
<evidence type="ECO:0000256" key="15">
    <source>
        <dbReference type="HAMAP-Rule" id="MF_03133"/>
    </source>
</evidence>
<keyword evidence="10 15" id="KW-0694">RNA-binding</keyword>
<dbReference type="GO" id="GO:0005829">
    <property type="term" value="C:cytosol"/>
    <property type="evidence" value="ECO:0007669"/>
    <property type="project" value="TreeGrafter"/>
</dbReference>
<keyword evidence="5" id="KW-0934">Plastid</keyword>
<dbReference type="FunFam" id="3.30.980.10:FF:000004">
    <property type="entry name" value="Alanine--tRNA ligase, cytoplasmic"/>
    <property type="match status" value="1"/>
</dbReference>
<dbReference type="InterPro" id="IPR009000">
    <property type="entry name" value="Transl_B-barrel_sf"/>
</dbReference>
<comment type="function">
    <text evidence="15">Catalyzes the attachment of alanine to tRNA(Ala) in a two-step reaction: alanine is first activated by ATP to form Ala-AMP and then transferred to the acceptor end of tRNA(Ala). Also edits incorrectly charged tRNA(Ala) via its editing domain.</text>
</comment>
<dbReference type="EC" id="6.1.1.7" evidence="15"/>
<dbReference type="HAMAP" id="MF_00036_B">
    <property type="entry name" value="Ala_tRNA_synth_B"/>
    <property type="match status" value="1"/>
</dbReference>
<feature type="coiled-coil region" evidence="16">
    <location>
        <begin position="821"/>
        <end position="848"/>
    </location>
</feature>
<keyword evidence="7 15" id="KW-0547">Nucleotide-binding</keyword>
<feature type="binding site" evidence="15">
    <location>
        <position position="657"/>
    </location>
    <ligand>
        <name>Zn(2+)</name>
        <dbReference type="ChEBI" id="CHEBI:29105"/>
    </ligand>
</feature>
<evidence type="ECO:0000256" key="9">
    <source>
        <dbReference type="ARBA" id="ARBA00022840"/>
    </source>
</evidence>
<evidence type="ECO:0000256" key="2">
    <source>
        <dbReference type="ARBA" id="ARBA00022528"/>
    </source>
</evidence>
<keyword evidence="13 15" id="KW-0496">Mitochondrion</keyword>
<dbReference type="PANTHER" id="PTHR11777:SF9">
    <property type="entry name" value="ALANINE--TRNA LIGASE, CYTOPLASMIC"/>
    <property type="match status" value="1"/>
</dbReference>
<dbReference type="PRINTS" id="PR00980">
    <property type="entry name" value="TRNASYNTHALA"/>
</dbReference>
<dbReference type="GO" id="GO:0005739">
    <property type="term" value="C:mitochondrion"/>
    <property type="evidence" value="ECO:0007669"/>
    <property type="project" value="UniProtKB-SubCell"/>
</dbReference>
<protein>
    <recommendedName>
        <fullName evidence="15">Alanine--tRNA ligase</fullName>
        <ecNumber evidence="15">6.1.1.7</ecNumber>
    </recommendedName>
    <alternativeName>
        <fullName evidence="15">Alanyl-tRNA synthetase</fullName>
        <shortName evidence="15">AlaRS</shortName>
    </alternativeName>
</protein>